<evidence type="ECO:0000256" key="1">
    <source>
        <dbReference type="SAM" id="MobiDB-lite"/>
    </source>
</evidence>
<evidence type="ECO:0000256" key="2">
    <source>
        <dbReference type="SAM" id="SignalP"/>
    </source>
</evidence>
<accession>A0A8J2KBJ4</accession>
<feature type="compositionally biased region" description="Basic and acidic residues" evidence="1">
    <location>
        <begin position="30"/>
        <end position="88"/>
    </location>
</feature>
<keyword evidence="2" id="KW-0732">Signal</keyword>
<organism evidence="3 4">
    <name type="scientific">Allacma fusca</name>
    <dbReference type="NCBI Taxonomy" id="39272"/>
    <lineage>
        <taxon>Eukaryota</taxon>
        <taxon>Metazoa</taxon>
        <taxon>Ecdysozoa</taxon>
        <taxon>Arthropoda</taxon>
        <taxon>Hexapoda</taxon>
        <taxon>Collembola</taxon>
        <taxon>Symphypleona</taxon>
        <taxon>Sminthuridae</taxon>
        <taxon>Allacma</taxon>
    </lineage>
</organism>
<reference evidence="3" key="1">
    <citation type="submission" date="2021-06" db="EMBL/GenBank/DDBJ databases">
        <authorList>
            <person name="Hodson N. C."/>
            <person name="Mongue J. A."/>
            <person name="Jaron S. K."/>
        </authorList>
    </citation>
    <scope>NUCLEOTIDE SEQUENCE</scope>
</reference>
<dbReference type="EMBL" id="CAJVCH010093477">
    <property type="protein sequence ID" value="CAG7722889.1"/>
    <property type="molecule type" value="Genomic_DNA"/>
</dbReference>
<sequence length="241" mass="28097">MASHFFNAQFIAKIILLVLLLIIQESHSYREDRTERTEKIERTERVGQRDRERGRDHEREHDRDHDRDREHERELERERERDRDRNQDSDAQASIHTYETIVPAPERFLHNMKSSSGLHDDDYTPRPKHTSSFSRGNTISENSYSTIATLYPPHRKNPMKEEIDTEETMSDMKPPQLPKMLLPRVTLRHDGPIMFGAPSQECRKCGGFTLGVAGTCCQACGKLGYNKGCWCRQCDCLCYDT</sequence>
<proteinExistence type="predicted"/>
<protein>
    <submittedName>
        <fullName evidence="3">Uncharacterized protein</fullName>
    </submittedName>
</protein>
<keyword evidence="4" id="KW-1185">Reference proteome</keyword>
<name>A0A8J2KBJ4_9HEXA</name>
<feature type="region of interest" description="Disordered" evidence="1">
    <location>
        <begin position="30"/>
        <end position="141"/>
    </location>
</feature>
<feature type="compositionally biased region" description="Polar residues" evidence="1">
    <location>
        <begin position="130"/>
        <end position="141"/>
    </location>
</feature>
<gene>
    <name evidence="3" type="ORF">AFUS01_LOCUS11999</name>
</gene>
<evidence type="ECO:0000313" key="3">
    <source>
        <dbReference type="EMBL" id="CAG7722889.1"/>
    </source>
</evidence>
<dbReference type="Proteomes" id="UP000708208">
    <property type="component" value="Unassembled WGS sequence"/>
</dbReference>
<evidence type="ECO:0000313" key="4">
    <source>
        <dbReference type="Proteomes" id="UP000708208"/>
    </source>
</evidence>
<feature type="chain" id="PRO_5035191177" evidence="2">
    <location>
        <begin position="29"/>
        <end position="241"/>
    </location>
</feature>
<feature type="signal peptide" evidence="2">
    <location>
        <begin position="1"/>
        <end position="28"/>
    </location>
</feature>
<dbReference type="AlphaFoldDB" id="A0A8J2KBJ4"/>
<comment type="caution">
    <text evidence="3">The sequence shown here is derived from an EMBL/GenBank/DDBJ whole genome shotgun (WGS) entry which is preliminary data.</text>
</comment>